<dbReference type="AlphaFoldDB" id="A0A502LDB6"/>
<dbReference type="EMBL" id="SAWY01000005">
    <property type="protein sequence ID" value="TPH18107.1"/>
    <property type="molecule type" value="Genomic_DNA"/>
</dbReference>
<protein>
    <recommendedName>
        <fullName evidence="3">Thioredoxin domain-containing protein</fullName>
    </recommendedName>
</protein>
<organism evidence="1 2">
    <name type="scientific">Litorilituus lipolyticus</name>
    <dbReference type="NCBI Taxonomy" id="2491017"/>
    <lineage>
        <taxon>Bacteria</taxon>
        <taxon>Pseudomonadati</taxon>
        <taxon>Pseudomonadota</taxon>
        <taxon>Gammaproteobacteria</taxon>
        <taxon>Alteromonadales</taxon>
        <taxon>Colwelliaceae</taxon>
        <taxon>Litorilituus</taxon>
    </lineage>
</organism>
<evidence type="ECO:0000313" key="2">
    <source>
        <dbReference type="Proteomes" id="UP000315303"/>
    </source>
</evidence>
<keyword evidence="2" id="KW-1185">Reference proteome</keyword>
<name>A0A502LDB6_9GAMM</name>
<dbReference type="RefSeq" id="WP_140601766.1">
    <property type="nucleotide sequence ID" value="NZ_SAWY01000005.1"/>
</dbReference>
<evidence type="ECO:0008006" key="3">
    <source>
        <dbReference type="Google" id="ProtNLM"/>
    </source>
</evidence>
<dbReference type="SUPFAM" id="SSF52833">
    <property type="entry name" value="Thioredoxin-like"/>
    <property type="match status" value="1"/>
</dbReference>
<dbReference type="OrthoDB" id="5732341at2"/>
<evidence type="ECO:0000313" key="1">
    <source>
        <dbReference type="EMBL" id="TPH18107.1"/>
    </source>
</evidence>
<reference evidence="1 2" key="1">
    <citation type="submission" date="2019-01" db="EMBL/GenBank/DDBJ databases">
        <title>Litorilituus lipolytica sp. nov., isolated from intertidal sand of the Yellow Sea in China.</title>
        <authorList>
            <person name="Liu A."/>
        </authorList>
    </citation>
    <scope>NUCLEOTIDE SEQUENCE [LARGE SCALE GENOMIC DNA]</scope>
    <source>
        <strain evidence="1 2">RZ04</strain>
    </source>
</reference>
<dbReference type="Gene3D" id="3.40.30.10">
    <property type="entry name" value="Glutaredoxin"/>
    <property type="match status" value="1"/>
</dbReference>
<accession>A0A502LDB6</accession>
<dbReference type="InterPro" id="IPR036249">
    <property type="entry name" value="Thioredoxin-like_sf"/>
</dbReference>
<comment type="caution">
    <text evidence="1">The sequence shown here is derived from an EMBL/GenBank/DDBJ whole genome shotgun (WGS) entry which is preliminary data.</text>
</comment>
<sequence>MQTFQVEALPFSLKSLKPEQKSTQVSETALATVAMIYQPDCSWCKKQGQTLAKAFESCQGTLNLALVGAKGNSRQLKQELKHYHKDMPAFKADRRFLRLIGGYQASPTTLIFDASGELIAKRRGFIAKDKLAEALAILSHGDCQI</sequence>
<dbReference type="Proteomes" id="UP000315303">
    <property type="component" value="Unassembled WGS sequence"/>
</dbReference>
<proteinExistence type="predicted"/>
<gene>
    <name evidence="1" type="ORF">EPA86_03050</name>
</gene>